<comment type="caution">
    <text evidence="1">The sequence shown here is derived from an EMBL/GenBank/DDBJ whole genome shotgun (WGS) entry which is preliminary data.</text>
</comment>
<dbReference type="RefSeq" id="WP_247346276.1">
    <property type="nucleotide sequence ID" value="NZ_CP095550.1"/>
</dbReference>
<dbReference type="Proteomes" id="UP001597318">
    <property type="component" value="Unassembled WGS sequence"/>
</dbReference>
<sequence length="77" mass="9256">MEQETMVKEILNELKLNIDQRFKKVDERLDRIEGRLGRIEKKMDGIRVELTETQETVDFISVKTLQHEKKLRELKQS</sequence>
<protein>
    <submittedName>
        <fullName evidence="1">Uncharacterized protein</fullName>
    </submittedName>
</protein>
<organism evidence="1 2">
    <name type="scientific">Metabacillus endolithicus</name>
    <dbReference type="NCBI Taxonomy" id="1535204"/>
    <lineage>
        <taxon>Bacteria</taxon>
        <taxon>Bacillati</taxon>
        <taxon>Bacillota</taxon>
        <taxon>Bacilli</taxon>
        <taxon>Bacillales</taxon>
        <taxon>Bacillaceae</taxon>
        <taxon>Metabacillus</taxon>
    </lineage>
</organism>
<evidence type="ECO:0000313" key="2">
    <source>
        <dbReference type="Proteomes" id="UP001597318"/>
    </source>
</evidence>
<dbReference type="Gene3D" id="1.20.5.110">
    <property type="match status" value="1"/>
</dbReference>
<accession>A0ABW5BY67</accession>
<evidence type="ECO:0000313" key="1">
    <source>
        <dbReference type="EMBL" id="MFD2214812.1"/>
    </source>
</evidence>
<keyword evidence="2" id="KW-1185">Reference proteome</keyword>
<dbReference type="EMBL" id="JBHUIK010000003">
    <property type="protein sequence ID" value="MFD2214812.1"/>
    <property type="molecule type" value="Genomic_DNA"/>
</dbReference>
<name>A0ABW5BY67_9BACI</name>
<proteinExistence type="predicted"/>
<reference evidence="2" key="1">
    <citation type="journal article" date="2019" name="Int. J. Syst. Evol. Microbiol.">
        <title>The Global Catalogue of Microorganisms (GCM) 10K type strain sequencing project: providing services to taxonomists for standard genome sequencing and annotation.</title>
        <authorList>
            <consortium name="The Broad Institute Genomics Platform"/>
            <consortium name="The Broad Institute Genome Sequencing Center for Infectious Disease"/>
            <person name="Wu L."/>
            <person name="Ma J."/>
        </authorList>
    </citation>
    <scope>NUCLEOTIDE SEQUENCE [LARGE SCALE GENOMIC DNA]</scope>
    <source>
        <strain evidence="2">CGMCC 1.15474</strain>
    </source>
</reference>
<gene>
    <name evidence="1" type="ORF">ACFSKK_14070</name>
</gene>